<reference evidence="3" key="1">
    <citation type="submission" date="2025-08" db="UniProtKB">
        <authorList>
            <consortium name="RefSeq"/>
        </authorList>
    </citation>
    <scope>IDENTIFICATION</scope>
    <source>
        <tissue evidence="3">Thorax and Abdomen</tissue>
    </source>
</reference>
<dbReference type="Gene3D" id="3.90.228.10">
    <property type="match status" value="1"/>
</dbReference>
<dbReference type="InterPro" id="IPR051712">
    <property type="entry name" value="ARTD-AVP"/>
</dbReference>
<dbReference type="PANTHER" id="PTHR45740">
    <property type="entry name" value="POLY [ADP-RIBOSE] POLYMERASE"/>
    <property type="match status" value="1"/>
</dbReference>
<name>A0ABM3G5C2_NEOLC</name>
<feature type="domain" description="PARP catalytic" evidence="1">
    <location>
        <begin position="120"/>
        <end position="218"/>
    </location>
</feature>
<dbReference type="InterPro" id="IPR012317">
    <property type="entry name" value="Poly(ADP-ribose)pol_cat_dom"/>
</dbReference>
<dbReference type="GeneID" id="107225902"/>
<organism evidence="2 3">
    <name type="scientific">Neodiprion lecontei</name>
    <name type="common">Redheaded pine sawfly</name>
    <dbReference type="NCBI Taxonomy" id="441921"/>
    <lineage>
        <taxon>Eukaryota</taxon>
        <taxon>Metazoa</taxon>
        <taxon>Ecdysozoa</taxon>
        <taxon>Arthropoda</taxon>
        <taxon>Hexapoda</taxon>
        <taxon>Insecta</taxon>
        <taxon>Pterygota</taxon>
        <taxon>Neoptera</taxon>
        <taxon>Endopterygota</taxon>
        <taxon>Hymenoptera</taxon>
        <taxon>Tenthredinoidea</taxon>
        <taxon>Diprionidae</taxon>
        <taxon>Diprioninae</taxon>
        <taxon>Neodiprion</taxon>
    </lineage>
</organism>
<dbReference type="RefSeq" id="XP_046595472.1">
    <property type="nucleotide sequence ID" value="XM_046739516.1"/>
</dbReference>
<keyword evidence="2" id="KW-1185">Reference proteome</keyword>
<dbReference type="PANTHER" id="PTHR45740:SF2">
    <property type="entry name" value="POLY [ADP-RIBOSE] POLYMERASE"/>
    <property type="match status" value="1"/>
</dbReference>
<dbReference type="SUPFAM" id="SSF56399">
    <property type="entry name" value="ADP-ribosylation"/>
    <property type="match status" value="1"/>
</dbReference>
<protein>
    <submittedName>
        <fullName evidence="3">Protein mono-ADP-ribosyltransferase PARP14 isoform X1</fullName>
    </submittedName>
</protein>
<evidence type="ECO:0000313" key="2">
    <source>
        <dbReference type="Proteomes" id="UP000829291"/>
    </source>
</evidence>
<proteinExistence type="predicted"/>
<accession>A0ABM3G5C2</accession>
<gene>
    <name evidence="3" type="primary">LOC107225902</name>
</gene>
<sequence>MASFWKGEPSCDYETRTPLRFKEAFIKASFILEIRRDYEYGSVAGSNIRGRQIREIPCLDDLFHRDFWVTRKAKMELVDKANVSNDFGLRKKFPWNGLQNNAPWLEDATDSEISYIRSNYALSGTSIKRIENPYLWARYMLQYEEFNADESKIAHERIVIHATSYTNALKIADENFNWRRVHRCRFGKGVSFSKTAGYANKYASQKNAFIIAGILISKTVRGSYTTIIPPGDYDTTVDSNGGNVYVKYYDSEFYPYYIVH</sequence>
<evidence type="ECO:0000313" key="3">
    <source>
        <dbReference type="RefSeq" id="XP_046595472.1"/>
    </source>
</evidence>
<evidence type="ECO:0000259" key="1">
    <source>
        <dbReference type="Pfam" id="PF00644"/>
    </source>
</evidence>
<dbReference type="Pfam" id="PF00644">
    <property type="entry name" value="PARP"/>
    <property type="match status" value="1"/>
</dbReference>
<dbReference type="Proteomes" id="UP000829291">
    <property type="component" value="Chromosome 5"/>
</dbReference>